<accession>A0A9E4MY57</accession>
<keyword evidence="4" id="KW-0238">DNA-binding</keyword>
<dbReference type="GO" id="GO:0003677">
    <property type="term" value="F:DNA binding"/>
    <property type="evidence" value="ECO:0007669"/>
    <property type="project" value="UniProtKB-KW"/>
</dbReference>
<feature type="domain" description="ParB-like N-terminal" evidence="6">
    <location>
        <begin position="18"/>
        <end position="110"/>
    </location>
</feature>
<dbReference type="AlphaFoldDB" id="A0A9E4MY57"/>
<dbReference type="InterPro" id="IPR003115">
    <property type="entry name" value="ParB_N"/>
</dbReference>
<comment type="caution">
    <text evidence="7">The sequence shown here is derived from an EMBL/GenBank/DDBJ whole genome shotgun (WGS) entry which is preliminary data.</text>
</comment>
<dbReference type="FunFam" id="1.10.10.2830:FF:000001">
    <property type="entry name" value="Chromosome partitioning protein ParB"/>
    <property type="match status" value="1"/>
</dbReference>
<dbReference type="InterPro" id="IPR050336">
    <property type="entry name" value="Chromosome_partition/occlusion"/>
</dbReference>
<dbReference type="Pfam" id="PF02195">
    <property type="entry name" value="ParB_N"/>
    <property type="match status" value="1"/>
</dbReference>
<evidence type="ECO:0000259" key="6">
    <source>
        <dbReference type="SMART" id="SM00470"/>
    </source>
</evidence>
<dbReference type="PANTHER" id="PTHR33375">
    <property type="entry name" value="CHROMOSOME-PARTITIONING PROTEIN PARB-RELATED"/>
    <property type="match status" value="1"/>
</dbReference>
<evidence type="ECO:0000256" key="4">
    <source>
        <dbReference type="ARBA" id="ARBA00023125"/>
    </source>
</evidence>
<dbReference type="EMBL" id="JAEPDI010000001">
    <property type="protein sequence ID" value="MCG7937501.1"/>
    <property type="molecule type" value="Genomic_DNA"/>
</dbReference>
<comment type="similarity">
    <text evidence="1">Belongs to the ParB family.</text>
</comment>
<dbReference type="SMART" id="SM00470">
    <property type="entry name" value="ParB"/>
    <property type="match status" value="1"/>
</dbReference>
<dbReference type="GO" id="GO:0045881">
    <property type="term" value="P:positive regulation of sporulation resulting in formation of a cellular spore"/>
    <property type="evidence" value="ECO:0007669"/>
    <property type="project" value="TreeGrafter"/>
</dbReference>
<name>A0A9E4MY57_9GAMM</name>
<dbReference type="SUPFAM" id="SSF110849">
    <property type="entry name" value="ParB/Sulfiredoxin"/>
    <property type="match status" value="1"/>
</dbReference>
<gene>
    <name evidence="7" type="ORF">JAZ04_01400</name>
</gene>
<organism evidence="7 8">
    <name type="scientific">Candidatus Thiodiazotropha lotti</name>
    <dbReference type="NCBI Taxonomy" id="2792787"/>
    <lineage>
        <taxon>Bacteria</taxon>
        <taxon>Pseudomonadati</taxon>
        <taxon>Pseudomonadota</taxon>
        <taxon>Gammaproteobacteria</taxon>
        <taxon>Chromatiales</taxon>
        <taxon>Sedimenticolaceae</taxon>
        <taxon>Candidatus Thiodiazotropha</taxon>
    </lineage>
</organism>
<dbReference type="InterPro" id="IPR041468">
    <property type="entry name" value="HTH_ParB/Spo0J"/>
</dbReference>
<dbReference type="NCBIfam" id="TIGR00180">
    <property type="entry name" value="parB_part"/>
    <property type="match status" value="1"/>
</dbReference>
<dbReference type="PANTHER" id="PTHR33375:SF1">
    <property type="entry name" value="CHROMOSOME-PARTITIONING PROTEIN PARB-RELATED"/>
    <property type="match status" value="1"/>
</dbReference>
<dbReference type="Gene3D" id="3.90.1530.30">
    <property type="match status" value="1"/>
</dbReference>
<evidence type="ECO:0000256" key="2">
    <source>
        <dbReference type="ARBA" id="ARBA00022372"/>
    </source>
</evidence>
<dbReference type="InterPro" id="IPR036086">
    <property type="entry name" value="ParB/Sulfiredoxin_sf"/>
</dbReference>
<protein>
    <recommendedName>
        <fullName evidence="2">Probable chromosome-partitioning protein ParB</fullName>
    </recommendedName>
</protein>
<dbReference type="InterPro" id="IPR057240">
    <property type="entry name" value="ParB_dimer_C"/>
</dbReference>
<proteinExistence type="inferred from homology"/>
<sequence>MATHALPSIPDSTTGQLRNVPVDKIKRGRWQPRRHFEATALSELAESIDQQGVIQPVVLRFDKIDGQYELIAGERRWRASMQACLHEIPAVVRNDLTLEQAAAMSLIENVQREDLSPIEEALGLMRLIETFKLTHQSVAETVGKSRSHVTNLLRLLELSEPVQALIDRKQLDVGHAKTLLPLPNRYQLELASMAIQREWSVRILTERVNDIKAILSGQVSRGAQPDRDPNIDRLERLISEKYCLPCQVTFSDNQAKGRVTLTYHSLEELQGLLEAWGIEKN</sequence>
<dbReference type="Proteomes" id="UP000886687">
    <property type="component" value="Unassembled WGS sequence"/>
</dbReference>
<comment type="function">
    <text evidence="5">Involved in chromosome partition. Localize to both poles of the predivisional cell following completion of DNA replication. Binds to the DNA origin of replication.</text>
</comment>
<evidence type="ECO:0000256" key="3">
    <source>
        <dbReference type="ARBA" id="ARBA00022829"/>
    </source>
</evidence>
<dbReference type="Pfam" id="PF17762">
    <property type="entry name" value="HTH_ParB"/>
    <property type="match status" value="1"/>
</dbReference>
<evidence type="ECO:0000313" key="7">
    <source>
        <dbReference type="EMBL" id="MCG7937501.1"/>
    </source>
</evidence>
<keyword evidence="3" id="KW-0159">Chromosome partition</keyword>
<dbReference type="GO" id="GO:0005694">
    <property type="term" value="C:chromosome"/>
    <property type="evidence" value="ECO:0007669"/>
    <property type="project" value="TreeGrafter"/>
</dbReference>
<dbReference type="CDD" id="cd16393">
    <property type="entry name" value="SPO0J_N"/>
    <property type="match status" value="1"/>
</dbReference>
<dbReference type="FunFam" id="3.90.1530.30:FF:000001">
    <property type="entry name" value="Chromosome partitioning protein ParB"/>
    <property type="match status" value="1"/>
</dbReference>
<evidence type="ECO:0000313" key="8">
    <source>
        <dbReference type="Proteomes" id="UP000886687"/>
    </source>
</evidence>
<dbReference type="InterPro" id="IPR004437">
    <property type="entry name" value="ParB/RepB/Spo0J"/>
</dbReference>
<dbReference type="Pfam" id="PF23552">
    <property type="entry name" value="ParB_C"/>
    <property type="match status" value="1"/>
</dbReference>
<reference evidence="7" key="1">
    <citation type="journal article" date="2021" name="Proc. Natl. Acad. Sci. U.S.A.">
        <title>Global biogeography of chemosynthetic symbionts reveals both localized and globally distributed symbiont groups. .</title>
        <authorList>
            <person name="Osvatic J.T."/>
            <person name="Wilkins L.G.E."/>
            <person name="Leibrecht L."/>
            <person name="Leray M."/>
            <person name="Zauner S."/>
            <person name="Polzin J."/>
            <person name="Camacho Y."/>
            <person name="Gros O."/>
            <person name="van Gils J.A."/>
            <person name="Eisen J.A."/>
            <person name="Petersen J.M."/>
            <person name="Yuen B."/>
        </authorList>
    </citation>
    <scope>NUCLEOTIDE SEQUENCE</scope>
    <source>
        <strain evidence="7">MAGL173</strain>
    </source>
</reference>
<dbReference type="GO" id="GO:0007059">
    <property type="term" value="P:chromosome segregation"/>
    <property type="evidence" value="ECO:0007669"/>
    <property type="project" value="UniProtKB-KW"/>
</dbReference>
<dbReference type="Gene3D" id="1.10.10.2830">
    <property type="match status" value="1"/>
</dbReference>
<dbReference type="SUPFAM" id="SSF109709">
    <property type="entry name" value="KorB DNA-binding domain-like"/>
    <property type="match status" value="1"/>
</dbReference>
<evidence type="ECO:0000256" key="5">
    <source>
        <dbReference type="ARBA" id="ARBA00025472"/>
    </source>
</evidence>
<evidence type="ECO:0000256" key="1">
    <source>
        <dbReference type="ARBA" id="ARBA00006295"/>
    </source>
</evidence>